<dbReference type="AlphaFoldDB" id="A0A8S1P455"/>
<protein>
    <recommendedName>
        <fullName evidence="7">Rho GDP-dissociation inhibitor</fullName>
    </recommendedName>
</protein>
<evidence type="ECO:0000313" key="5">
    <source>
        <dbReference type="EMBL" id="CAD8097760.1"/>
    </source>
</evidence>
<dbReference type="PANTHER" id="PTHR10980">
    <property type="entry name" value="RHO GDP-DISSOCIATION INHIBITOR"/>
    <property type="match status" value="1"/>
</dbReference>
<dbReference type="EMBL" id="CAJJDM010000108">
    <property type="protein sequence ID" value="CAD8097760.1"/>
    <property type="molecule type" value="Genomic_DNA"/>
</dbReference>
<dbReference type="InterPro" id="IPR000406">
    <property type="entry name" value="Rho_GDI"/>
</dbReference>
<dbReference type="GO" id="GO:0005096">
    <property type="term" value="F:GTPase activator activity"/>
    <property type="evidence" value="ECO:0007669"/>
    <property type="project" value="UniProtKB-KW"/>
</dbReference>
<dbReference type="Pfam" id="PF02115">
    <property type="entry name" value="Rho_GDI"/>
    <property type="match status" value="1"/>
</dbReference>
<evidence type="ECO:0000256" key="3">
    <source>
        <dbReference type="ARBA" id="ARBA00022468"/>
    </source>
</evidence>
<name>A0A8S1P455_PARPR</name>
<dbReference type="OMA" id="YKPTAAK"/>
<evidence type="ECO:0000256" key="1">
    <source>
        <dbReference type="ARBA" id="ARBA00004496"/>
    </source>
</evidence>
<dbReference type="GO" id="GO:0005829">
    <property type="term" value="C:cytosol"/>
    <property type="evidence" value="ECO:0007669"/>
    <property type="project" value="TreeGrafter"/>
</dbReference>
<comment type="subcellular location">
    <subcellularLocation>
        <location evidence="1">Cytoplasm</location>
    </subcellularLocation>
</comment>
<keyword evidence="6" id="KW-1185">Reference proteome</keyword>
<proteinExistence type="inferred from homology"/>
<reference evidence="5" key="1">
    <citation type="submission" date="2021-01" db="EMBL/GenBank/DDBJ databases">
        <authorList>
            <consortium name="Genoscope - CEA"/>
            <person name="William W."/>
        </authorList>
    </citation>
    <scope>NUCLEOTIDE SEQUENCE</scope>
</reference>
<dbReference type="Proteomes" id="UP000688137">
    <property type="component" value="Unassembled WGS sequence"/>
</dbReference>
<sequence length="213" mass="24935">MKQNDPLPQSQVRQRQQSCTVDKLSENDLKDFHLDNLNFNKQRVSLAVICSQNQQDESLVKYQKAILENIDELKDEAPEVEFFLMEVLFPNKPERSIALDLQFGMKENEKTPFKIKEGEEYHIRLHFKVKNDCVIGLKLYNTTRRHGIKVDSYEEIIGSFAPKKHIQIYDMESQIAPSGFLARGHYKGKLLFADGDGIVHMQFDYYFEISKDW</sequence>
<keyword evidence="3" id="KW-0343">GTPase activation</keyword>
<gene>
    <name evidence="5" type="ORF">PPRIM_AZ9-3.1.T1050022</name>
</gene>
<comment type="similarity">
    <text evidence="2">Belongs to the Rho GDI family.</text>
</comment>
<dbReference type="PANTHER" id="PTHR10980:SF3">
    <property type="entry name" value="LD16419P"/>
    <property type="match status" value="1"/>
</dbReference>
<evidence type="ECO:0000256" key="4">
    <source>
        <dbReference type="ARBA" id="ARBA00022490"/>
    </source>
</evidence>
<evidence type="ECO:0000256" key="2">
    <source>
        <dbReference type="ARBA" id="ARBA00009758"/>
    </source>
</evidence>
<keyword evidence="4" id="KW-0963">Cytoplasm</keyword>
<evidence type="ECO:0008006" key="7">
    <source>
        <dbReference type="Google" id="ProtNLM"/>
    </source>
</evidence>
<comment type="caution">
    <text evidence="5">The sequence shown here is derived from an EMBL/GenBank/DDBJ whole genome shotgun (WGS) entry which is preliminary data.</text>
</comment>
<evidence type="ECO:0000313" key="6">
    <source>
        <dbReference type="Proteomes" id="UP000688137"/>
    </source>
</evidence>
<accession>A0A8S1P455</accession>
<dbReference type="FunFam" id="2.70.50.30:FF:000004">
    <property type="entry name" value="Rho GDP-dissociation inhibitor 1"/>
    <property type="match status" value="1"/>
</dbReference>
<organism evidence="5 6">
    <name type="scientific">Paramecium primaurelia</name>
    <dbReference type="NCBI Taxonomy" id="5886"/>
    <lineage>
        <taxon>Eukaryota</taxon>
        <taxon>Sar</taxon>
        <taxon>Alveolata</taxon>
        <taxon>Ciliophora</taxon>
        <taxon>Intramacronucleata</taxon>
        <taxon>Oligohymenophorea</taxon>
        <taxon>Peniculida</taxon>
        <taxon>Parameciidae</taxon>
        <taxon>Paramecium</taxon>
    </lineage>
</organism>
<dbReference type="GO" id="GO:0007266">
    <property type="term" value="P:Rho protein signal transduction"/>
    <property type="evidence" value="ECO:0007669"/>
    <property type="project" value="InterPro"/>
</dbReference>
<dbReference type="GO" id="GO:0016020">
    <property type="term" value="C:membrane"/>
    <property type="evidence" value="ECO:0007669"/>
    <property type="project" value="TreeGrafter"/>
</dbReference>
<dbReference type="GO" id="GO:0005094">
    <property type="term" value="F:Rho GDP-dissociation inhibitor activity"/>
    <property type="evidence" value="ECO:0007669"/>
    <property type="project" value="InterPro"/>
</dbReference>